<sequence length="134" mass="15596">MSGARFLPVLLLLIALGGALATIHGKYSGPLESYHLAVPHRATADGQFHSFHLPYTHAYDARQFMKRRKRELDDPEALHYGVQLDDQLRHLELWPNRDFLHPQAVIERRDVTREVKDMDVRGLKNKKMCYYMGR</sequence>
<name>A0AAR5Q0J4_DENPD</name>
<dbReference type="AlphaFoldDB" id="A0AAR5Q0J4"/>
<evidence type="ECO:0000256" key="1">
    <source>
        <dbReference type="ARBA" id="ARBA00023157"/>
    </source>
</evidence>
<evidence type="ECO:0000256" key="2">
    <source>
        <dbReference type="SAM" id="SignalP"/>
    </source>
</evidence>
<reference evidence="5" key="1">
    <citation type="journal article" date="2013" name="Genome Biol.">
        <title>Draft genome of the mountain pine beetle, Dendroctonus ponderosae Hopkins, a major forest pest.</title>
        <authorList>
            <person name="Keeling C.I."/>
            <person name="Yuen M.M."/>
            <person name="Liao N.Y."/>
            <person name="Docking T.R."/>
            <person name="Chan S.K."/>
            <person name="Taylor G.A."/>
            <person name="Palmquist D.L."/>
            <person name="Jackman S.D."/>
            <person name="Nguyen A."/>
            <person name="Li M."/>
            <person name="Henderson H."/>
            <person name="Janes J.K."/>
            <person name="Zhao Y."/>
            <person name="Pandoh P."/>
            <person name="Moore R."/>
            <person name="Sperling F.A."/>
            <person name="Huber D.P."/>
            <person name="Birol I."/>
            <person name="Jones S.J."/>
            <person name="Bohlmann J."/>
        </authorList>
    </citation>
    <scope>NUCLEOTIDE SEQUENCE</scope>
</reference>
<keyword evidence="1" id="KW-1015">Disulfide bond</keyword>
<evidence type="ECO:0000313" key="5">
    <source>
        <dbReference type="Proteomes" id="UP000019118"/>
    </source>
</evidence>
<evidence type="ECO:0000259" key="3">
    <source>
        <dbReference type="Pfam" id="PF01562"/>
    </source>
</evidence>
<dbReference type="InterPro" id="IPR002870">
    <property type="entry name" value="Peptidase_M12B_N"/>
</dbReference>
<feature type="chain" id="PRO_5043557606" description="Peptidase M12B propeptide domain-containing protein" evidence="2">
    <location>
        <begin position="22"/>
        <end position="134"/>
    </location>
</feature>
<dbReference type="Pfam" id="PF01562">
    <property type="entry name" value="Pep_M12B_propep"/>
    <property type="match status" value="1"/>
</dbReference>
<reference evidence="4" key="2">
    <citation type="submission" date="2024-08" db="UniProtKB">
        <authorList>
            <consortium name="EnsemblMetazoa"/>
        </authorList>
    </citation>
    <scope>IDENTIFICATION</scope>
</reference>
<accession>A0AAR5Q0J4</accession>
<proteinExistence type="predicted"/>
<keyword evidence="2" id="KW-0732">Signal</keyword>
<dbReference type="Proteomes" id="UP000019118">
    <property type="component" value="Unassembled WGS sequence"/>
</dbReference>
<feature type="signal peptide" evidence="2">
    <location>
        <begin position="1"/>
        <end position="21"/>
    </location>
</feature>
<organism evidence="4 5">
    <name type="scientific">Dendroctonus ponderosae</name>
    <name type="common">Mountain pine beetle</name>
    <dbReference type="NCBI Taxonomy" id="77166"/>
    <lineage>
        <taxon>Eukaryota</taxon>
        <taxon>Metazoa</taxon>
        <taxon>Ecdysozoa</taxon>
        <taxon>Arthropoda</taxon>
        <taxon>Hexapoda</taxon>
        <taxon>Insecta</taxon>
        <taxon>Pterygota</taxon>
        <taxon>Neoptera</taxon>
        <taxon>Endopterygota</taxon>
        <taxon>Coleoptera</taxon>
        <taxon>Polyphaga</taxon>
        <taxon>Cucujiformia</taxon>
        <taxon>Curculionidae</taxon>
        <taxon>Scolytinae</taxon>
        <taxon>Dendroctonus</taxon>
    </lineage>
</organism>
<evidence type="ECO:0000313" key="4">
    <source>
        <dbReference type="EnsemblMetazoa" id="XP_019766722.1"/>
    </source>
</evidence>
<dbReference type="EnsemblMetazoa" id="XM_019911163.1">
    <property type="protein sequence ID" value="XP_019766722.1"/>
    <property type="gene ID" value="LOC109542105"/>
</dbReference>
<keyword evidence="5" id="KW-1185">Reference proteome</keyword>
<protein>
    <recommendedName>
        <fullName evidence="3">Peptidase M12B propeptide domain-containing protein</fullName>
    </recommendedName>
</protein>
<feature type="domain" description="Peptidase M12B propeptide" evidence="3">
    <location>
        <begin position="36"/>
        <end position="133"/>
    </location>
</feature>